<evidence type="ECO:0000313" key="2">
    <source>
        <dbReference type="EnsemblMetazoa" id="G30181.3:cds"/>
    </source>
</evidence>
<dbReference type="OMA" id="IVCCATK"/>
<keyword evidence="1" id="KW-0812">Transmembrane</keyword>
<organism evidence="2 3">
    <name type="scientific">Magallana gigas</name>
    <name type="common">Pacific oyster</name>
    <name type="synonym">Crassostrea gigas</name>
    <dbReference type="NCBI Taxonomy" id="29159"/>
    <lineage>
        <taxon>Eukaryota</taxon>
        <taxon>Metazoa</taxon>
        <taxon>Spiralia</taxon>
        <taxon>Lophotrochozoa</taxon>
        <taxon>Mollusca</taxon>
        <taxon>Bivalvia</taxon>
        <taxon>Autobranchia</taxon>
        <taxon>Pteriomorphia</taxon>
        <taxon>Ostreida</taxon>
        <taxon>Ostreoidea</taxon>
        <taxon>Ostreidae</taxon>
        <taxon>Magallana</taxon>
    </lineage>
</organism>
<evidence type="ECO:0000256" key="1">
    <source>
        <dbReference type="SAM" id="Phobius"/>
    </source>
</evidence>
<keyword evidence="1" id="KW-1133">Transmembrane helix</keyword>
<name>A0A8W8M1R5_MAGGI</name>
<dbReference type="AlphaFoldDB" id="A0A8W8M1R5"/>
<sequence>MMDPLYEKVIWSFRWTVFFTLISDCSCKYCYTSSTGAYLCQYTYGAGQSGEIAGIVIGAVIGLAVLIGIIVCCATKCNKKKKQPRAARPTRVQVTEASRRDHMPPESMPMYGMFNMPPPPPSMPDFAPPSYDSHNFNHPPPTVSATVSTSAGHNHGIGFHDVEDDDFLPPAY</sequence>
<reference evidence="2" key="1">
    <citation type="submission" date="2022-08" db="UniProtKB">
        <authorList>
            <consortium name="EnsemblMetazoa"/>
        </authorList>
    </citation>
    <scope>IDENTIFICATION</scope>
    <source>
        <strain evidence="2">05x7-T-G4-1.051#20</strain>
    </source>
</reference>
<protein>
    <recommendedName>
        <fullName evidence="4">Cysteine and tyrosine-rich protein 1</fullName>
    </recommendedName>
</protein>
<evidence type="ECO:0000313" key="3">
    <source>
        <dbReference type="Proteomes" id="UP000005408"/>
    </source>
</evidence>
<keyword evidence="1" id="KW-0472">Membrane</keyword>
<dbReference type="Proteomes" id="UP000005408">
    <property type="component" value="Unassembled WGS sequence"/>
</dbReference>
<dbReference type="EnsemblMetazoa" id="G30181.3">
    <property type="protein sequence ID" value="G30181.3:cds"/>
    <property type="gene ID" value="G30181"/>
</dbReference>
<accession>A0A8W8M1R5</accession>
<evidence type="ECO:0008006" key="4">
    <source>
        <dbReference type="Google" id="ProtNLM"/>
    </source>
</evidence>
<feature type="transmembrane region" description="Helical" evidence="1">
    <location>
        <begin position="52"/>
        <end position="75"/>
    </location>
</feature>
<keyword evidence="3" id="KW-1185">Reference proteome</keyword>
<proteinExistence type="predicted"/>
<dbReference type="OrthoDB" id="10590731at2759"/>